<proteinExistence type="predicted"/>
<dbReference type="EMBL" id="CP002683">
    <property type="protein sequence ID" value="AEH45806.1"/>
    <property type="molecule type" value="Genomic_DNA"/>
</dbReference>
<reference evidence="2 3" key="2">
    <citation type="journal article" date="2012" name="Stand. Genomic Sci.">
        <title>Complete genome sequence of the thermophilic sulfate-reducing ocean bacterium Thermodesulfatator indicus type strain (CIR29812(T)).</title>
        <authorList>
            <person name="Anderson I."/>
            <person name="Saunders E."/>
            <person name="Lapidus A."/>
            <person name="Nolan M."/>
            <person name="Lucas S."/>
            <person name="Tice H."/>
            <person name="Del Rio T.G."/>
            <person name="Cheng J.F."/>
            <person name="Han C."/>
            <person name="Tapia R."/>
            <person name="Goodwin L.A."/>
            <person name="Pitluck S."/>
            <person name="Liolios K."/>
            <person name="Mavromatis K."/>
            <person name="Pagani I."/>
            <person name="Ivanova N."/>
            <person name="Mikhailova N."/>
            <person name="Pati A."/>
            <person name="Chen A."/>
            <person name="Palaniappan K."/>
            <person name="Land M."/>
            <person name="Hauser L."/>
            <person name="Jeffries C.D."/>
            <person name="Chang Y.J."/>
            <person name="Brambilla E.M."/>
            <person name="Rohde M."/>
            <person name="Spring S."/>
            <person name="Goker M."/>
            <person name="Detter J.C."/>
            <person name="Woyke T."/>
            <person name="Bristow J."/>
            <person name="Eisen J.A."/>
            <person name="Markowitz V."/>
            <person name="Hugenholtz P."/>
            <person name="Kyrpides N.C."/>
            <person name="Klenk H.P."/>
        </authorList>
    </citation>
    <scope>NUCLEOTIDE SEQUENCE [LARGE SCALE GENOMIC DNA]</scope>
    <source>
        <strain evidence="3">DSM 15286 / JCM 11887 / CIR29812</strain>
    </source>
</reference>
<evidence type="ECO:0000313" key="2">
    <source>
        <dbReference type="EMBL" id="AEH45806.1"/>
    </source>
</evidence>
<reference evidence="3" key="1">
    <citation type="submission" date="2011-04" db="EMBL/GenBank/DDBJ databases">
        <title>The complete genome of Thermodesulfatator indicus DSM 15286.</title>
        <authorList>
            <person name="Lucas S."/>
            <person name="Copeland A."/>
            <person name="Lapidus A."/>
            <person name="Bruce D."/>
            <person name="Goodwin L."/>
            <person name="Pitluck S."/>
            <person name="Peters L."/>
            <person name="Kyrpides N."/>
            <person name="Mavromatis K."/>
            <person name="Pagani I."/>
            <person name="Ivanova N."/>
            <person name="Saunders L."/>
            <person name="Detter J.C."/>
            <person name="Tapia R."/>
            <person name="Han C."/>
            <person name="Land M."/>
            <person name="Hauser L."/>
            <person name="Markowitz V."/>
            <person name="Cheng J.-F."/>
            <person name="Hugenholtz P."/>
            <person name="Woyke T."/>
            <person name="Wu D."/>
            <person name="Spring S."/>
            <person name="Schroeder M."/>
            <person name="Brambilla E."/>
            <person name="Klenk H.-P."/>
            <person name="Eisen J.A."/>
        </authorList>
    </citation>
    <scope>NUCLEOTIDE SEQUENCE [LARGE SCALE GENOMIC DNA]</scope>
    <source>
        <strain evidence="3">DSM 15286 / JCM 11887 / CIR29812</strain>
    </source>
</reference>
<accession>F8ACN1</accession>
<protein>
    <submittedName>
        <fullName evidence="2">Uncharacterized protein</fullName>
    </submittedName>
</protein>
<dbReference type="PaxDb" id="667014-Thein_1951"/>
<name>F8ACN1_THEID</name>
<dbReference type="InParanoid" id="F8ACN1"/>
<dbReference type="AlphaFoldDB" id="F8ACN1"/>
<keyword evidence="3" id="KW-1185">Reference proteome</keyword>
<organism evidence="2 3">
    <name type="scientific">Thermodesulfatator indicus (strain DSM 15286 / JCM 11887 / CIR29812)</name>
    <dbReference type="NCBI Taxonomy" id="667014"/>
    <lineage>
        <taxon>Bacteria</taxon>
        <taxon>Pseudomonadati</taxon>
        <taxon>Thermodesulfobacteriota</taxon>
        <taxon>Thermodesulfobacteria</taxon>
        <taxon>Thermodesulfobacteriales</taxon>
        <taxon>Thermodesulfatatoraceae</taxon>
        <taxon>Thermodesulfatator</taxon>
    </lineage>
</organism>
<keyword evidence="1" id="KW-0812">Transmembrane</keyword>
<dbReference type="KEGG" id="tid:Thein_1951"/>
<evidence type="ECO:0000256" key="1">
    <source>
        <dbReference type="SAM" id="Phobius"/>
    </source>
</evidence>
<feature type="transmembrane region" description="Helical" evidence="1">
    <location>
        <begin position="138"/>
        <end position="156"/>
    </location>
</feature>
<feature type="transmembrane region" description="Helical" evidence="1">
    <location>
        <begin position="176"/>
        <end position="208"/>
    </location>
</feature>
<evidence type="ECO:0000313" key="3">
    <source>
        <dbReference type="Proteomes" id="UP000006793"/>
    </source>
</evidence>
<sequence>MSDTVIIESGGKNLPAGLLEVINDLQMWASREAYERADEITLDVYGAERRRAVREVMARIAREELIFLVVIVFLIEAVRKNILVPFAGELSHIPAVVMAVFCLALPLLVPPAILAWGATRATGKLSSFIARYASGIRATWLIVGSFLLSFTLYILLPNSGLVDLFYERIPSVAPTVEIIAGILVSAAPWIFVFATISAVLPLSISYFVSSRIERRNRFVEEVRGSL</sequence>
<feature type="transmembrane region" description="Helical" evidence="1">
    <location>
        <begin position="93"/>
        <end position="117"/>
    </location>
</feature>
<dbReference type="STRING" id="667014.Thein_1951"/>
<dbReference type="HOGENOM" id="CLU_1224267_0_0_0"/>
<feature type="transmembrane region" description="Helical" evidence="1">
    <location>
        <begin position="65"/>
        <end position="87"/>
    </location>
</feature>
<dbReference type="RefSeq" id="WP_013908545.1">
    <property type="nucleotide sequence ID" value="NC_015681.1"/>
</dbReference>
<gene>
    <name evidence="2" type="ordered locus">Thein_1951</name>
</gene>
<keyword evidence="1" id="KW-1133">Transmembrane helix</keyword>
<keyword evidence="1" id="KW-0472">Membrane</keyword>
<dbReference type="Proteomes" id="UP000006793">
    <property type="component" value="Chromosome"/>
</dbReference>